<feature type="domain" description="DUF7577" evidence="2">
    <location>
        <begin position="24"/>
        <end position="49"/>
    </location>
</feature>
<dbReference type="InterPro" id="IPR008979">
    <property type="entry name" value="Galactose-bd-like_sf"/>
</dbReference>
<keyword evidence="1" id="KW-1133">Transmembrane helix</keyword>
<evidence type="ECO:0000313" key="4">
    <source>
        <dbReference type="Proteomes" id="UP001305606"/>
    </source>
</evidence>
<dbReference type="InterPro" id="IPR057561">
    <property type="entry name" value="NADase_transloc"/>
</dbReference>
<dbReference type="EMBL" id="CP117522">
    <property type="protein sequence ID" value="WNF01104.1"/>
    <property type="molecule type" value="Genomic_DNA"/>
</dbReference>
<feature type="transmembrane region" description="Helical" evidence="1">
    <location>
        <begin position="77"/>
        <end position="98"/>
    </location>
</feature>
<evidence type="ECO:0000256" key="1">
    <source>
        <dbReference type="SAM" id="Phobius"/>
    </source>
</evidence>
<evidence type="ECO:0000313" key="3">
    <source>
        <dbReference type="EMBL" id="WNF01104.1"/>
    </source>
</evidence>
<protein>
    <submittedName>
        <fullName evidence="3">Zinc ribbon domain-containing protein</fullName>
    </submittedName>
</protein>
<keyword evidence="1" id="KW-0472">Membrane</keyword>
<accession>A0ABY9VBU4</accession>
<dbReference type="InterPro" id="IPR055999">
    <property type="entry name" value="DUF7577"/>
</dbReference>
<proteinExistence type="predicted"/>
<name>A0ABY9VBU4_9ACTN</name>
<dbReference type="Proteomes" id="UP001305606">
    <property type="component" value="Chromosome"/>
</dbReference>
<dbReference type="NCBIfam" id="NF047619">
    <property type="entry name" value="NADase_discoid"/>
    <property type="match status" value="1"/>
</dbReference>
<keyword evidence="4" id="KW-1185">Reference proteome</keyword>
<reference evidence="3 4" key="1">
    <citation type="submission" date="2023-02" db="EMBL/GenBank/DDBJ databases">
        <title>Streptomyces sp. SCA4-21 with antifungal activity against Fusarium oxysporum f. sp. cubense, Streptomyces sp. SCA2-17 with antifungal activity against Fusarium oxysporum f. sp. cubense.</title>
        <authorList>
            <person name="Qi D."/>
        </authorList>
    </citation>
    <scope>NUCLEOTIDE SEQUENCE [LARGE SCALE GENOMIC DNA]</scope>
    <source>
        <strain evidence="3 4">SCA4-21</strain>
    </source>
</reference>
<dbReference type="Gene3D" id="2.60.120.260">
    <property type="entry name" value="Galactose-binding domain-like"/>
    <property type="match status" value="1"/>
</dbReference>
<dbReference type="RefSeq" id="WP_311039434.1">
    <property type="nucleotide sequence ID" value="NZ_CP117522.1"/>
</dbReference>
<organism evidence="3 4">
    <name type="scientific">Streptomyces luomodiensis</name>
    <dbReference type="NCBI Taxonomy" id="3026192"/>
    <lineage>
        <taxon>Bacteria</taxon>
        <taxon>Bacillati</taxon>
        <taxon>Actinomycetota</taxon>
        <taxon>Actinomycetes</taxon>
        <taxon>Kitasatosporales</taxon>
        <taxon>Streptomycetaceae</taxon>
        <taxon>Streptomyces</taxon>
    </lineage>
</organism>
<dbReference type="Pfam" id="PF24463">
    <property type="entry name" value="DUF7577"/>
    <property type="match status" value="1"/>
</dbReference>
<keyword evidence="1" id="KW-0812">Transmembrane</keyword>
<gene>
    <name evidence="3" type="ORF">PS467_40065</name>
</gene>
<dbReference type="SUPFAM" id="SSF49785">
    <property type="entry name" value="Galactose-binding domain-like"/>
    <property type="match status" value="1"/>
</dbReference>
<sequence length="275" mass="29597">MRPAKPVAPRPVVRPAAVEDEVAGVPCPSCGTPNQPERRFCRRCAAPLHTTAKPDPLPWWRTVWPFRRRVRARSGRGVRFLVILAVVAALCAGGVLLLPAGRALYEDTRDKLGKPTPVSPVKIRASAEVPGHPATNTIDGLNNRYWGAPGPSAWITYTFRKPFRLVDLAITNGASVNAETYAHQARALQIDLEVTTSDSGKHHTSITLGDKPGCQQVSTGISDVTSIRLTLRSPTGLGPDRHLALAEVEFFQRGSAGGARMARSGDECVPAHRAG</sequence>
<evidence type="ECO:0000259" key="2">
    <source>
        <dbReference type="Pfam" id="PF24463"/>
    </source>
</evidence>